<evidence type="ECO:0000313" key="2">
    <source>
        <dbReference type="Proteomes" id="UP001465755"/>
    </source>
</evidence>
<accession>A0AAW1PC46</accession>
<organism evidence="1 2">
    <name type="scientific">Symbiochloris irregularis</name>
    <dbReference type="NCBI Taxonomy" id="706552"/>
    <lineage>
        <taxon>Eukaryota</taxon>
        <taxon>Viridiplantae</taxon>
        <taxon>Chlorophyta</taxon>
        <taxon>core chlorophytes</taxon>
        <taxon>Trebouxiophyceae</taxon>
        <taxon>Trebouxiales</taxon>
        <taxon>Trebouxiaceae</taxon>
        <taxon>Symbiochloris</taxon>
    </lineage>
</organism>
<dbReference type="AlphaFoldDB" id="A0AAW1PC46"/>
<evidence type="ECO:0000313" key="1">
    <source>
        <dbReference type="EMBL" id="KAK9806011.1"/>
    </source>
</evidence>
<protein>
    <submittedName>
        <fullName evidence="1">Uncharacterized protein</fullName>
    </submittedName>
</protein>
<keyword evidence="2" id="KW-1185">Reference proteome</keyword>
<dbReference type="EMBL" id="JALJOQ010000039">
    <property type="protein sequence ID" value="KAK9806011.1"/>
    <property type="molecule type" value="Genomic_DNA"/>
</dbReference>
<sequence>MSLGSSPAVVIACSRPQARDLWGVVKIELDKLPLRVPQVGLSRTHTYLSVCRWLKDRAPGCERLELSTEYCSCHRDDADECAIHCWKSKPGAVKESLIMLLSALQGQPLDIHLNFSSIMSPWPVQRHPVLQEILASHLVSLSLPYNHNIDSGSELVGICDMFASFPGGAAGFCQALGCMTKLTELTVAWSFDSESVFDPKHLSGLSNLQTRLQMDASNCQVQLYD</sequence>
<comment type="caution">
    <text evidence="1">The sequence shown here is derived from an EMBL/GenBank/DDBJ whole genome shotgun (WGS) entry which is preliminary data.</text>
</comment>
<proteinExistence type="predicted"/>
<name>A0AAW1PC46_9CHLO</name>
<reference evidence="1 2" key="1">
    <citation type="journal article" date="2024" name="Nat. Commun.">
        <title>Phylogenomics reveals the evolutionary origins of lichenization in chlorophyte algae.</title>
        <authorList>
            <person name="Puginier C."/>
            <person name="Libourel C."/>
            <person name="Otte J."/>
            <person name="Skaloud P."/>
            <person name="Haon M."/>
            <person name="Grisel S."/>
            <person name="Petersen M."/>
            <person name="Berrin J.G."/>
            <person name="Delaux P.M."/>
            <person name="Dal Grande F."/>
            <person name="Keller J."/>
        </authorList>
    </citation>
    <scope>NUCLEOTIDE SEQUENCE [LARGE SCALE GENOMIC DNA]</scope>
    <source>
        <strain evidence="1 2">SAG 2036</strain>
    </source>
</reference>
<gene>
    <name evidence="1" type="ORF">WJX73_004711</name>
</gene>
<dbReference type="Proteomes" id="UP001465755">
    <property type="component" value="Unassembled WGS sequence"/>
</dbReference>